<keyword evidence="3" id="KW-1185">Reference proteome</keyword>
<evidence type="ECO:0000313" key="3">
    <source>
        <dbReference type="Proteomes" id="UP001501475"/>
    </source>
</evidence>
<accession>A0ABP4WQC2</accession>
<evidence type="ECO:0000256" key="1">
    <source>
        <dbReference type="SAM" id="MobiDB-lite"/>
    </source>
</evidence>
<dbReference type="InterPro" id="IPR027417">
    <property type="entry name" value="P-loop_NTPase"/>
</dbReference>
<gene>
    <name evidence="2" type="ORF">GCM10009810_19650</name>
</gene>
<dbReference type="Proteomes" id="UP001501475">
    <property type="component" value="Unassembled WGS sequence"/>
</dbReference>
<dbReference type="SUPFAM" id="SSF52540">
    <property type="entry name" value="P-loop containing nucleoside triphosphate hydrolases"/>
    <property type="match status" value="1"/>
</dbReference>
<evidence type="ECO:0000313" key="2">
    <source>
        <dbReference type="EMBL" id="GAA1760267.1"/>
    </source>
</evidence>
<protein>
    <recommendedName>
        <fullName evidence="4">TraD/TraG TraM recognition site domain-containing protein</fullName>
    </recommendedName>
</protein>
<reference evidence="3" key="1">
    <citation type="journal article" date="2019" name="Int. J. Syst. Evol. Microbiol.">
        <title>The Global Catalogue of Microorganisms (GCM) 10K type strain sequencing project: providing services to taxonomists for standard genome sequencing and annotation.</title>
        <authorList>
            <consortium name="The Broad Institute Genomics Platform"/>
            <consortium name="The Broad Institute Genome Sequencing Center for Infectious Disease"/>
            <person name="Wu L."/>
            <person name="Ma J."/>
        </authorList>
    </citation>
    <scope>NUCLEOTIDE SEQUENCE [LARGE SCALE GENOMIC DNA]</scope>
    <source>
        <strain evidence="3">JCM 15591</strain>
    </source>
</reference>
<dbReference type="CDD" id="cd01127">
    <property type="entry name" value="TrwB_TraG_TraD_VirD4"/>
    <property type="match status" value="1"/>
</dbReference>
<proteinExistence type="predicted"/>
<dbReference type="Gene3D" id="3.40.50.300">
    <property type="entry name" value="P-loop containing nucleotide triphosphate hydrolases"/>
    <property type="match status" value="1"/>
</dbReference>
<feature type="region of interest" description="Disordered" evidence="1">
    <location>
        <begin position="391"/>
        <end position="426"/>
    </location>
</feature>
<sequence length="426" mass="45470">MAAGHGLVVIDPKGDLVADLLSRVPEHRRADVVVLDATDPAPVGINALVPSVAQDGSAGTWNPDLAADTVLGVFHQLYADSWGPRTHDILASSLLTLARVAASREQGTDPMTSPSLVAIPQLLTNPGFRHSVVRQVAAEDPLGLGAFWRWYEALSDAERSQAIAPLMNKLRPILLRPGLRAIFGQSQPQFDIRDVFTKQRILLVNLAKGSIGPEASRLLGSLIVALFWQATLQRIGTPAGQRRPVFVHIDEMQDYLSLPGDLADALAQARGLGVGFTLAHQYLGQLPPGLRKAILANARSRIAFQLSDSDARDLAGRTGGQLQPADFTSLPAFQAYAGLLVDGSPAPWVSLTTKPLPPAHTDPTALIRTSRQRYGQPREQVDAELLAAVGLDAERSTAPPTVGESSDAVWGRSRQPGRGDTSGGRS</sequence>
<dbReference type="EMBL" id="BAAAPN010000046">
    <property type="protein sequence ID" value="GAA1760267.1"/>
    <property type="molecule type" value="Genomic_DNA"/>
</dbReference>
<comment type="caution">
    <text evidence="2">The sequence shown here is derived from an EMBL/GenBank/DDBJ whole genome shotgun (WGS) entry which is preliminary data.</text>
</comment>
<evidence type="ECO:0008006" key="4">
    <source>
        <dbReference type="Google" id="ProtNLM"/>
    </source>
</evidence>
<organism evidence="2 3">
    <name type="scientific">Nostocoides vanveenii</name>
    <dbReference type="NCBI Taxonomy" id="330835"/>
    <lineage>
        <taxon>Bacteria</taxon>
        <taxon>Bacillati</taxon>
        <taxon>Actinomycetota</taxon>
        <taxon>Actinomycetes</taxon>
        <taxon>Micrococcales</taxon>
        <taxon>Intrasporangiaceae</taxon>
        <taxon>Nostocoides</taxon>
    </lineage>
</organism>
<name>A0ABP4WQC2_9MICO</name>